<keyword evidence="6" id="KW-1185">Reference proteome</keyword>
<dbReference type="PANTHER" id="PTHR11049:SF24">
    <property type="entry name" value="CYTOSOLIC ACYL COENZYME A THIOESTER HYDROLASE"/>
    <property type="match status" value="1"/>
</dbReference>
<dbReference type="GO" id="GO:0005829">
    <property type="term" value="C:cytosol"/>
    <property type="evidence" value="ECO:0007669"/>
    <property type="project" value="TreeGrafter"/>
</dbReference>
<reference evidence="5 6" key="1">
    <citation type="submission" date="2016-11" db="EMBL/GenBank/DDBJ databases">
        <title>Study of marine rhodopsin-containing bacteria.</title>
        <authorList>
            <person name="Yoshizawa S."/>
            <person name="Kumagai Y."/>
            <person name="Kogure K."/>
        </authorList>
    </citation>
    <scope>NUCLEOTIDE SEQUENCE [LARGE SCALE GENOMIC DNA]</scope>
    <source>
        <strain evidence="5 6">SG-29</strain>
    </source>
</reference>
<name>A0A259U3R9_9BACT</name>
<dbReference type="AlphaFoldDB" id="A0A259U3R9"/>
<comment type="similarity">
    <text evidence="1">Belongs to the acyl coenzyme A hydrolase family.</text>
</comment>
<evidence type="ECO:0000256" key="3">
    <source>
        <dbReference type="PROSITE-ProRule" id="PRU01106"/>
    </source>
</evidence>
<evidence type="ECO:0000256" key="2">
    <source>
        <dbReference type="ARBA" id="ARBA00022801"/>
    </source>
</evidence>
<dbReference type="InterPro" id="IPR029069">
    <property type="entry name" value="HotDog_dom_sf"/>
</dbReference>
<dbReference type="GO" id="GO:0009062">
    <property type="term" value="P:fatty acid catabolic process"/>
    <property type="evidence" value="ECO:0007669"/>
    <property type="project" value="TreeGrafter"/>
</dbReference>
<proteinExistence type="inferred from homology"/>
<accession>A0A259U3R9</accession>
<dbReference type="CDD" id="cd03442">
    <property type="entry name" value="BFIT_BACH"/>
    <property type="match status" value="1"/>
</dbReference>
<dbReference type="OrthoDB" id="9791628at2"/>
<dbReference type="InterPro" id="IPR006683">
    <property type="entry name" value="Thioestr_dom"/>
</dbReference>
<dbReference type="GO" id="GO:0052816">
    <property type="term" value="F:long-chain fatty acyl-CoA hydrolase activity"/>
    <property type="evidence" value="ECO:0007669"/>
    <property type="project" value="TreeGrafter"/>
</dbReference>
<dbReference type="Pfam" id="PF03061">
    <property type="entry name" value="4HBT"/>
    <property type="match status" value="1"/>
</dbReference>
<feature type="domain" description="HotDog ACOT-type" evidence="4">
    <location>
        <begin position="1"/>
        <end position="107"/>
    </location>
</feature>
<dbReference type="PANTHER" id="PTHR11049">
    <property type="entry name" value="ACYL COENZYME A THIOESTER HYDROLASE"/>
    <property type="match status" value="1"/>
</dbReference>
<keyword evidence="2 3" id="KW-0378">Hydrolase</keyword>
<dbReference type="InterPro" id="IPR033120">
    <property type="entry name" value="HOTDOG_ACOT"/>
</dbReference>
<evidence type="ECO:0000259" key="4">
    <source>
        <dbReference type="PROSITE" id="PS51770"/>
    </source>
</evidence>
<dbReference type="FunCoup" id="A0A259U3R9">
    <property type="interactions" value="164"/>
</dbReference>
<evidence type="ECO:0000256" key="1">
    <source>
        <dbReference type="ARBA" id="ARBA00010458"/>
    </source>
</evidence>
<gene>
    <name evidence="5" type="ORF">BSZ36_08590</name>
</gene>
<dbReference type="SUPFAM" id="SSF54637">
    <property type="entry name" value="Thioesterase/thiol ester dehydrase-isomerase"/>
    <property type="match status" value="1"/>
</dbReference>
<evidence type="ECO:0000313" key="5">
    <source>
        <dbReference type="EMBL" id="OZC04663.1"/>
    </source>
</evidence>
<organism evidence="5 6">
    <name type="scientific">Rubricoccus marinus</name>
    <dbReference type="NCBI Taxonomy" id="716817"/>
    <lineage>
        <taxon>Bacteria</taxon>
        <taxon>Pseudomonadati</taxon>
        <taxon>Rhodothermota</taxon>
        <taxon>Rhodothermia</taxon>
        <taxon>Rhodothermales</taxon>
        <taxon>Rubricoccaceae</taxon>
        <taxon>Rubricoccus</taxon>
    </lineage>
</organism>
<protein>
    <submittedName>
        <fullName evidence="5">Acyl-CoA thioesterase</fullName>
    </submittedName>
</protein>
<dbReference type="Proteomes" id="UP000216446">
    <property type="component" value="Unassembled WGS sequence"/>
</dbReference>
<dbReference type="EMBL" id="MQWB01000001">
    <property type="protein sequence ID" value="OZC04663.1"/>
    <property type="molecule type" value="Genomic_DNA"/>
</dbReference>
<dbReference type="PROSITE" id="PS51770">
    <property type="entry name" value="HOTDOG_ACOT"/>
    <property type="match status" value="1"/>
</dbReference>
<dbReference type="InParanoid" id="A0A259U3R9"/>
<sequence>MNELVLPNDTNTLGNLMGGRLLHFMDVAAGISAMRHSNRTCVTASVDNVDFRSAIKLGEVVLIEAVVNRAFTTSMEVEIDVWAEDTTTGTRRKCNRAFFTFVAVDQSGRPIPVVQLEPETDEERERYEAAERRRELRLILSGRLSLSDADNLRDHLAEVAADG</sequence>
<comment type="caution">
    <text evidence="5">The sequence shown here is derived from an EMBL/GenBank/DDBJ whole genome shotgun (WGS) entry which is preliminary data.</text>
</comment>
<dbReference type="GO" id="GO:0006637">
    <property type="term" value="P:acyl-CoA metabolic process"/>
    <property type="evidence" value="ECO:0007669"/>
    <property type="project" value="TreeGrafter"/>
</dbReference>
<dbReference type="Gene3D" id="3.10.129.10">
    <property type="entry name" value="Hotdog Thioesterase"/>
    <property type="match status" value="1"/>
</dbReference>
<evidence type="ECO:0000313" key="6">
    <source>
        <dbReference type="Proteomes" id="UP000216446"/>
    </source>
</evidence>
<dbReference type="InterPro" id="IPR040170">
    <property type="entry name" value="Cytosol_ACT"/>
</dbReference>
<dbReference type="RefSeq" id="WP_094551251.1">
    <property type="nucleotide sequence ID" value="NZ_MQWB01000001.1"/>
</dbReference>